<dbReference type="SUPFAM" id="SSF100950">
    <property type="entry name" value="NagB/RpiA/CoA transferase-like"/>
    <property type="match status" value="1"/>
</dbReference>
<feature type="domain" description="LUD" evidence="1">
    <location>
        <begin position="69"/>
        <end position="229"/>
    </location>
</feature>
<evidence type="ECO:0000313" key="3">
    <source>
        <dbReference type="Proteomes" id="UP000003692"/>
    </source>
</evidence>
<dbReference type="PANTHER" id="PTHR43682">
    <property type="entry name" value="LACTATE UTILIZATION PROTEIN C"/>
    <property type="match status" value="1"/>
</dbReference>
<dbReference type="Pfam" id="PF02589">
    <property type="entry name" value="LUD_dom"/>
    <property type="match status" value="1"/>
</dbReference>
<name>D4F0J5_EDWTA</name>
<dbReference type="InterPro" id="IPR037171">
    <property type="entry name" value="NagB/RpiA_transferase-like"/>
</dbReference>
<evidence type="ECO:0000259" key="1">
    <source>
        <dbReference type="Pfam" id="PF02589"/>
    </source>
</evidence>
<dbReference type="Gene3D" id="3.40.50.10420">
    <property type="entry name" value="NagB/RpiA/CoA transferase-like"/>
    <property type="match status" value="1"/>
</dbReference>
<dbReference type="Proteomes" id="UP000003692">
    <property type="component" value="Unassembled WGS sequence"/>
</dbReference>
<dbReference type="PANTHER" id="PTHR43682:SF1">
    <property type="entry name" value="LACTATE UTILIZATION PROTEIN C"/>
    <property type="match status" value="1"/>
</dbReference>
<comment type="caution">
    <text evidence="2">The sequence shown here is derived from an EMBL/GenBank/DDBJ whole genome shotgun (WGS) entry which is preliminary data.</text>
</comment>
<dbReference type="EMBL" id="ADGK01000011">
    <property type="protein sequence ID" value="EFE24700.1"/>
    <property type="molecule type" value="Genomic_DNA"/>
</dbReference>
<organism evidence="2 3">
    <name type="scientific">Edwardsiella tarda ATCC 23685</name>
    <dbReference type="NCBI Taxonomy" id="500638"/>
    <lineage>
        <taxon>Bacteria</taxon>
        <taxon>Pseudomonadati</taxon>
        <taxon>Pseudomonadota</taxon>
        <taxon>Gammaproteobacteria</taxon>
        <taxon>Enterobacterales</taxon>
        <taxon>Hafniaceae</taxon>
        <taxon>Edwardsiella</taxon>
    </lineage>
</organism>
<gene>
    <name evidence="2" type="ORF">EDWATA_00220</name>
</gene>
<proteinExistence type="predicted"/>
<sequence length="232" mass="25164">MMNNRDAFLANIASQLGREVRHTPLARPQPINDYAQTRLTELSLQQRCDAFIDVASNVMLAHCERCSVAEAPQAALRLCERYGRSPTIVSGDERLAQLGISELLVRECPATLWDPSNGEANLHLAEQAKVGVVFAEYGLAESGGVVLFSSAQRGRALSLLPESSIFVLRQSTILPRVAQLASQLHQQALRGERMPSCINLIGGPSSTADIELIKVVGVHGPIHAAYLIIDDC</sequence>
<evidence type="ECO:0000313" key="2">
    <source>
        <dbReference type="EMBL" id="EFE24700.1"/>
    </source>
</evidence>
<dbReference type="HOGENOM" id="CLU_090664_1_0_6"/>
<reference evidence="2 3" key="1">
    <citation type="submission" date="2010-02" db="EMBL/GenBank/DDBJ databases">
        <authorList>
            <person name="Weinstock G."/>
            <person name="Sodergren E."/>
            <person name="Clifton S."/>
            <person name="Fulton L."/>
            <person name="Fulton B."/>
            <person name="Courtney L."/>
            <person name="Fronick C."/>
            <person name="Harrison M."/>
            <person name="Strong C."/>
            <person name="Farmer C."/>
            <person name="Delahaunty K."/>
            <person name="Markovic C."/>
            <person name="Hall O."/>
            <person name="Minx P."/>
            <person name="Tomlinson C."/>
            <person name="Mitreva M."/>
            <person name="Nelson J."/>
            <person name="Hou S."/>
            <person name="Wollam A."/>
            <person name="Pepin K.H."/>
            <person name="Johnson M."/>
            <person name="Bhonagiri V."/>
            <person name="Zhang X."/>
            <person name="Suruliraj S."/>
            <person name="Warren W."/>
            <person name="Chinwalla A."/>
            <person name="Mardis E.R."/>
            <person name="Wilson R.K."/>
        </authorList>
    </citation>
    <scope>NUCLEOTIDE SEQUENCE [LARGE SCALE GENOMIC DNA]</scope>
    <source>
        <strain evidence="2 3">ATCC 23685</strain>
    </source>
</reference>
<dbReference type="AlphaFoldDB" id="D4F0J5"/>
<protein>
    <recommendedName>
        <fullName evidence="1">LUD domain-containing protein</fullName>
    </recommendedName>
</protein>
<accession>D4F0J5</accession>
<dbReference type="InterPro" id="IPR024185">
    <property type="entry name" value="FTHF_cligase-like_sf"/>
</dbReference>
<dbReference type="InterPro" id="IPR003741">
    <property type="entry name" value="LUD_dom"/>
</dbReference>